<name>A8X761_CAEBR</name>
<evidence type="ECO:0000313" key="3">
    <source>
        <dbReference type="Proteomes" id="UP000008549"/>
    </source>
</evidence>
<dbReference type="GeneID" id="8578253"/>
<sequence length="128" mass="14240">MAIKGNEFDRKISLLLLKTNVPTAPEQLSHQMSELPNAGKKTAGPTGKANTPRVMEVSGKMMAPTRHDVLECSKATRSKEYSHPPHMVTPRCHNSLSRKELCTNHFITNFNHHESVPHHTNIAAPITQ</sequence>
<evidence type="ECO:0000256" key="1">
    <source>
        <dbReference type="SAM" id="MobiDB-lite"/>
    </source>
</evidence>
<reference evidence="2 3" key="1">
    <citation type="journal article" date="2003" name="PLoS Biol.">
        <title>The genome sequence of Caenorhabditis briggsae: a platform for comparative genomics.</title>
        <authorList>
            <person name="Stein L.D."/>
            <person name="Bao Z."/>
            <person name="Blasiar D."/>
            <person name="Blumenthal T."/>
            <person name="Brent M.R."/>
            <person name="Chen N."/>
            <person name="Chinwalla A."/>
            <person name="Clarke L."/>
            <person name="Clee C."/>
            <person name="Coghlan A."/>
            <person name="Coulson A."/>
            <person name="D'Eustachio P."/>
            <person name="Fitch D.H."/>
            <person name="Fulton L.A."/>
            <person name="Fulton R.E."/>
            <person name="Griffiths-Jones S."/>
            <person name="Harris T.W."/>
            <person name="Hillier L.W."/>
            <person name="Kamath R."/>
            <person name="Kuwabara P.E."/>
            <person name="Mardis E.R."/>
            <person name="Marra M.A."/>
            <person name="Miner T.L."/>
            <person name="Minx P."/>
            <person name="Mullikin J.C."/>
            <person name="Plumb R.W."/>
            <person name="Rogers J."/>
            <person name="Schein J.E."/>
            <person name="Sohrmann M."/>
            <person name="Spieth J."/>
            <person name="Stajich J.E."/>
            <person name="Wei C."/>
            <person name="Willey D."/>
            <person name="Wilson R.K."/>
            <person name="Durbin R."/>
            <person name="Waterston R.H."/>
        </authorList>
    </citation>
    <scope>NUCLEOTIDE SEQUENCE [LARGE SCALE GENOMIC DNA]</scope>
    <source>
        <strain evidence="2 3">AF16</strain>
    </source>
</reference>
<dbReference type="HOGENOM" id="CLU_1961549_0_0_1"/>
<feature type="region of interest" description="Disordered" evidence="1">
    <location>
        <begin position="26"/>
        <end position="52"/>
    </location>
</feature>
<reference evidence="2 3" key="2">
    <citation type="journal article" date="2011" name="PLoS Genet.">
        <title>Caenorhabditis briggsae recombinant inbred line genotypes reveal inter-strain incompatibility and the evolution of recombination.</title>
        <authorList>
            <person name="Ross J.A."/>
            <person name="Koboldt D.C."/>
            <person name="Staisch J.E."/>
            <person name="Chamberlin H.M."/>
            <person name="Gupta B.P."/>
            <person name="Miller R.D."/>
            <person name="Baird S.E."/>
            <person name="Haag E.S."/>
        </authorList>
    </citation>
    <scope>NUCLEOTIDE SEQUENCE [LARGE SCALE GENOMIC DNA]</scope>
    <source>
        <strain evidence="2 3">AF16</strain>
    </source>
</reference>
<dbReference type="EMBL" id="HE601197">
    <property type="protein sequence ID" value="CAP28472.1"/>
    <property type="molecule type" value="Genomic_DNA"/>
</dbReference>
<gene>
    <name evidence="2 4" type="ORF">CBG08541</name>
    <name evidence="2" type="ORF">CBG_08541</name>
</gene>
<protein>
    <submittedName>
        <fullName evidence="2">Protein CBG08541</fullName>
    </submittedName>
</protein>
<accession>A8X761</accession>
<evidence type="ECO:0000313" key="4">
    <source>
        <dbReference type="WormBase" id="CBG08541"/>
    </source>
</evidence>
<dbReference type="InParanoid" id="A8X761"/>
<dbReference type="CTD" id="8578253"/>
<dbReference type="RefSeq" id="XP_002636258.1">
    <property type="nucleotide sequence ID" value="XM_002636212.1"/>
</dbReference>
<dbReference type="AlphaFoldDB" id="A8X761"/>
<evidence type="ECO:0000313" key="2">
    <source>
        <dbReference type="EMBL" id="CAP28472.1"/>
    </source>
</evidence>
<organism evidence="2 3">
    <name type="scientific">Caenorhabditis briggsae</name>
    <dbReference type="NCBI Taxonomy" id="6238"/>
    <lineage>
        <taxon>Eukaryota</taxon>
        <taxon>Metazoa</taxon>
        <taxon>Ecdysozoa</taxon>
        <taxon>Nematoda</taxon>
        <taxon>Chromadorea</taxon>
        <taxon>Rhabditida</taxon>
        <taxon>Rhabditina</taxon>
        <taxon>Rhabditomorpha</taxon>
        <taxon>Rhabditoidea</taxon>
        <taxon>Rhabditidae</taxon>
        <taxon>Peloderinae</taxon>
        <taxon>Caenorhabditis</taxon>
    </lineage>
</organism>
<dbReference type="Proteomes" id="UP000008549">
    <property type="component" value="Unassembled WGS sequence"/>
</dbReference>
<dbReference type="WormBase" id="CBG08541">
    <property type="protein sequence ID" value="CBP16304"/>
    <property type="gene ID" value="WBGene00030310"/>
</dbReference>
<keyword evidence="3" id="KW-1185">Reference proteome</keyword>
<proteinExistence type="predicted"/>
<dbReference type="KEGG" id="cbr:CBG_08541"/>